<dbReference type="PANTHER" id="PTHR48104">
    <property type="entry name" value="METACASPASE-4"/>
    <property type="match status" value="1"/>
</dbReference>
<evidence type="ECO:0000256" key="2">
    <source>
        <dbReference type="SAM" id="MobiDB-lite"/>
    </source>
</evidence>
<proteinExistence type="inferred from homology"/>
<dbReference type="PANTHER" id="PTHR48104:SF30">
    <property type="entry name" value="METACASPASE-1"/>
    <property type="match status" value="1"/>
</dbReference>
<comment type="caution">
    <text evidence="4">The sequence shown here is derived from an EMBL/GenBank/DDBJ whole genome shotgun (WGS) entry which is preliminary data.</text>
</comment>
<keyword evidence="5" id="KW-1185">Reference proteome</keyword>
<sequence>MASPKRFALLVGIDLYMNDCSRKSGNGELLSLGNLRGCVNDVQAVAKFLRDEFQLEKPRILTSSRNPSSLTHPSEPMEPPDRRPTFDNIKREFNTLIEQAGPGDLVLFHFSGHGARLQPTSKSPAGRLTDPSLMTMDFGCGKAAVRGWQLNEWLKKLNEKKVRTVVILDSCHSGGAFRIGGNFRTPEGGTNIPNLPADEEAITETAAQSGSRDAELETSWSINPDGFTVMTACESQEKAAEKNVNGIYCGAFTHGLLACLKQNRPTEAVVTYRNLHDQIVKRVIGQTPRVYGRDRLVFFGDKEPFSATPLVVRLEAEKIHLPIGRFHGVQRKSEFTTYPPTSNATFSVDEVGDWECSAPVPLNLHAQTLQECHYQIVPCRWSLGDHILQVIVDPCLGGDFQKALHASLQDWIVGDIEITESDESYEPESNVFRVVKSGNGCVDLAGSPSLLGYEGPVRGLDLTGVNTAQLAVKSAAALAHLTRFRHILSLSGNASQLAAPFELTLEMKGNRGQHDRGQDIGFLFKNITESELHLTVLVLSSSFQVKQLFPTQDFPASINPGRVISFTFNTRVPDALKNYSEQREVIRAVVTRGKQVSWRSLELPDIWNADELADKRRGAGRDVELKSECNLWIKDNVVLTAKQRDGDEVYWMSHLAN</sequence>
<gene>
    <name evidence="4" type="ORF">Purlil1_13350</name>
</gene>
<dbReference type="Proteomes" id="UP001287286">
    <property type="component" value="Unassembled WGS sequence"/>
</dbReference>
<accession>A0ABR0BED9</accession>
<dbReference type="InterPro" id="IPR011600">
    <property type="entry name" value="Pept_C14_caspase"/>
</dbReference>
<dbReference type="InterPro" id="IPR050452">
    <property type="entry name" value="Metacaspase"/>
</dbReference>
<protein>
    <recommendedName>
        <fullName evidence="3">Peptidase C14 caspase domain-containing protein</fullName>
    </recommendedName>
</protein>
<name>A0ABR0BED9_PURLI</name>
<feature type="region of interest" description="Disordered" evidence="2">
    <location>
        <begin position="60"/>
        <end position="86"/>
    </location>
</feature>
<organism evidence="4 5">
    <name type="scientific">Purpureocillium lilacinum</name>
    <name type="common">Paecilomyces lilacinus</name>
    <dbReference type="NCBI Taxonomy" id="33203"/>
    <lineage>
        <taxon>Eukaryota</taxon>
        <taxon>Fungi</taxon>
        <taxon>Dikarya</taxon>
        <taxon>Ascomycota</taxon>
        <taxon>Pezizomycotina</taxon>
        <taxon>Sordariomycetes</taxon>
        <taxon>Hypocreomycetidae</taxon>
        <taxon>Hypocreales</taxon>
        <taxon>Ophiocordycipitaceae</taxon>
        <taxon>Purpureocillium</taxon>
    </lineage>
</organism>
<dbReference type="Gene3D" id="3.40.50.1460">
    <property type="match status" value="1"/>
</dbReference>
<evidence type="ECO:0000256" key="1">
    <source>
        <dbReference type="ARBA" id="ARBA00009005"/>
    </source>
</evidence>
<evidence type="ECO:0000313" key="5">
    <source>
        <dbReference type="Proteomes" id="UP001287286"/>
    </source>
</evidence>
<comment type="similarity">
    <text evidence="1">Belongs to the peptidase C14B family.</text>
</comment>
<evidence type="ECO:0000313" key="4">
    <source>
        <dbReference type="EMBL" id="KAK4071593.1"/>
    </source>
</evidence>
<feature type="compositionally biased region" description="Polar residues" evidence="2">
    <location>
        <begin position="61"/>
        <end position="72"/>
    </location>
</feature>
<feature type="domain" description="Peptidase C14 caspase" evidence="3">
    <location>
        <begin position="6"/>
        <end position="284"/>
    </location>
</feature>
<evidence type="ECO:0000259" key="3">
    <source>
        <dbReference type="Pfam" id="PF00656"/>
    </source>
</evidence>
<reference evidence="4 5" key="1">
    <citation type="journal article" date="2024" name="Microbiol. Resour. Announc.">
        <title>Genome annotations for the ascomycete fungi Trichoderma harzianum, Trichoderma aggressivum, and Purpureocillium lilacinum.</title>
        <authorList>
            <person name="Beijen E.P.W."/>
            <person name="Ohm R.A."/>
        </authorList>
    </citation>
    <scope>NUCLEOTIDE SEQUENCE [LARGE SCALE GENOMIC DNA]</scope>
    <source>
        <strain evidence="4 5">CBS 150709</strain>
    </source>
</reference>
<dbReference type="Pfam" id="PF00656">
    <property type="entry name" value="Peptidase_C14"/>
    <property type="match status" value="1"/>
</dbReference>
<dbReference type="EMBL" id="JAWRVI010000205">
    <property type="protein sequence ID" value="KAK4071593.1"/>
    <property type="molecule type" value="Genomic_DNA"/>
</dbReference>